<dbReference type="Pfam" id="PF13424">
    <property type="entry name" value="TPR_12"/>
    <property type="match status" value="1"/>
</dbReference>
<comment type="subcellular location">
    <subcellularLocation>
        <location evidence="1">Cytoplasm</location>
    </subcellularLocation>
</comment>
<dbReference type="Proteomes" id="UP000646053">
    <property type="component" value="Unassembled WGS sequence"/>
</dbReference>
<keyword evidence="4" id="KW-0802">TPR repeat</keyword>
<feature type="non-terminal residue" evidence="5">
    <location>
        <position position="114"/>
    </location>
</feature>
<evidence type="ECO:0000256" key="1">
    <source>
        <dbReference type="ARBA" id="ARBA00004496"/>
    </source>
</evidence>
<keyword evidence="3" id="KW-0677">Repeat</keyword>
<dbReference type="GO" id="GO:0019894">
    <property type="term" value="F:kinesin binding"/>
    <property type="evidence" value="ECO:0007669"/>
    <property type="project" value="TreeGrafter"/>
</dbReference>
<dbReference type="InterPro" id="IPR011990">
    <property type="entry name" value="TPR-like_helical_dom_sf"/>
</dbReference>
<dbReference type="InterPro" id="IPR002151">
    <property type="entry name" value="Kinesin_light"/>
</dbReference>
<keyword evidence="2" id="KW-0963">Cytoplasm</keyword>
<evidence type="ECO:0000313" key="5">
    <source>
        <dbReference type="EMBL" id="NDJ16033.1"/>
    </source>
</evidence>
<evidence type="ECO:0000313" key="6">
    <source>
        <dbReference type="Proteomes" id="UP000646053"/>
    </source>
</evidence>
<evidence type="ECO:0000256" key="3">
    <source>
        <dbReference type="ARBA" id="ARBA00022737"/>
    </source>
</evidence>
<evidence type="ECO:0000256" key="2">
    <source>
        <dbReference type="ARBA" id="ARBA00022490"/>
    </source>
</evidence>
<comment type="caution">
    <text evidence="5">The sequence shown here is derived from an EMBL/GenBank/DDBJ whole genome shotgun (WGS) entry which is preliminary data.</text>
</comment>
<keyword evidence="6" id="KW-1185">Reference proteome</keyword>
<sequence length="114" mass="12848">MIAIASQMPDNPPTERIERFSGVRSHVQEVAECYTEGLEGSDLTWTFIGLARFCAGQALFTEAEYWYAECLRVTQRLYEGDHPTVAMSLNNLASLYDSQGRYSEAEPLYEQALA</sequence>
<protein>
    <submittedName>
        <fullName evidence="5">Tetratricopeptide repeat protein</fullName>
    </submittedName>
</protein>
<dbReference type="GO" id="GO:0005737">
    <property type="term" value="C:cytoplasm"/>
    <property type="evidence" value="ECO:0007669"/>
    <property type="project" value="UniProtKB-SubCell"/>
</dbReference>
<evidence type="ECO:0000256" key="4">
    <source>
        <dbReference type="ARBA" id="ARBA00022803"/>
    </source>
</evidence>
<name>A0A8J7Z3Y7_9CYAN</name>
<proteinExistence type="predicted"/>
<accession>A0A8J7Z3Y7</accession>
<organism evidence="5 6">
    <name type="scientific">Myxacorys almedinensis A</name>
    <dbReference type="NCBI Taxonomy" id="2690445"/>
    <lineage>
        <taxon>Bacteria</taxon>
        <taxon>Bacillati</taxon>
        <taxon>Cyanobacteriota</taxon>
        <taxon>Cyanophyceae</taxon>
        <taxon>Leptolyngbyales</taxon>
        <taxon>Leptolyngbyaceae</taxon>
        <taxon>Myxacorys</taxon>
        <taxon>Myxacorys almedinensis</taxon>
    </lineage>
</organism>
<dbReference type="GO" id="GO:0005871">
    <property type="term" value="C:kinesin complex"/>
    <property type="evidence" value="ECO:0007669"/>
    <property type="project" value="InterPro"/>
</dbReference>
<reference evidence="5" key="1">
    <citation type="submission" date="2019-12" db="EMBL/GenBank/DDBJ databases">
        <title>High-Quality draft genome sequences of three cyanobacteria isolated from the limestone walls of the Old Cathedral of Coimbra.</title>
        <authorList>
            <person name="Tiago I."/>
            <person name="Soares F."/>
            <person name="Portugal A."/>
        </authorList>
    </citation>
    <scope>NUCLEOTIDE SEQUENCE</scope>
    <source>
        <strain evidence="5">A</strain>
    </source>
</reference>
<dbReference type="AlphaFoldDB" id="A0A8J7Z3Y7"/>
<dbReference type="EMBL" id="WVIE01000002">
    <property type="protein sequence ID" value="NDJ16033.1"/>
    <property type="molecule type" value="Genomic_DNA"/>
</dbReference>
<dbReference type="Gene3D" id="1.25.40.10">
    <property type="entry name" value="Tetratricopeptide repeat domain"/>
    <property type="match status" value="1"/>
</dbReference>
<dbReference type="PANTHER" id="PTHR45783">
    <property type="entry name" value="KINESIN LIGHT CHAIN"/>
    <property type="match status" value="1"/>
</dbReference>
<dbReference type="SUPFAM" id="SSF48452">
    <property type="entry name" value="TPR-like"/>
    <property type="match status" value="1"/>
</dbReference>
<dbReference type="PANTHER" id="PTHR45783:SF3">
    <property type="entry name" value="KINESIN LIGHT CHAIN"/>
    <property type="match status" value="1"/>
</dbReference>
<dbReference type="GO" id="GO:0007018">
    <property type="term" value="P:microtubule-based movement"/>
    <property type="evidence" value="ECO:0007669"/>
    <property type="project" value="TreeGrafter"/>
</dbReference>
<gene>
    <name evidence="5" type="ORF">GS601_01825</name>
</gene>
<dbReference type="PROSITE" id="PS50293">
    <property type="entry name" value="TPR_REGION"/>
    <property type="match status" value="1"/>
</dbReference>